<comment type="caution">
    <text evidence="6">Lacks conserved residue(s) required for the propagation of feature annotation.</text>
</comment>
<organism evidence="9">
    <name type="scientific">Lichtheimia ramosa</name>
    <dbReference type="NCBI Taxonomy" id="688394"/>
    <lineage>
        <taxon>Eukaryota</taxon>
        <taxon>Fungi</taxon>
        <taxon>Fungi incertae sedis</taxon>
        <taxon>Mucoromycota</taxon>
        <taxon>Mucoromycotina</taxon>
        <taxon>Mucoromycetes</taxon>
        <taxon>Mucorales</taxon>
        <taxon>Lichtheimiaceae</taxon>
        <taxon>Lichtheimia</taxon>
    </lineage>
</organism>
<dbReference type="SUPFAM" id="SSF116846">
    <property type="entry name" value="MIT domain"/>
    <property type="match status" value="2"/>
</dbReference>
<dbReference type="PANTHER" id="PTHR46143">
    <property type="entry name" value="CALPAIN-7"/>
    <property type="match status" value="1"/>
</dbReference>
<dbReference type="GO" id="GO:0006508">
    <property type="term" value="P:proteolysis"/>
    <property type="evidence" value="ECO:0007669"/>
    <property type="project" value="UniProtKB-KW"/>
</dbReference>
<dbReference type="OrthoDB" id="167576at2759"/>
<accession>A0A077X1B5</accession>
<feature type="domain" description="Calpain catalytic" evidence="8">
    <location>
        <begin position="336"/>
        <end position="475"/>
    </location>
</feature>
<dbReference type="AlphaFoldDB" id="A0A077X1B5"/>
<feature type="active site" evidence="5">
    <location>
        <position position="385"/>
    </location>
</feature>
<evidence type="ECO:0000256" key="7">
    <source>
        <dbReference type="SAM" id="MobiDB-lite"/>
    </source>
</evidence>
<evidence type="ECO:0000256" key="3">
    <source>
        <dbReference type="ARBA" id="ARBA00022801"/>
    </source>
</evidence>
<feature type="compositionally biased region" description="Low complexity" evidence="7">
    <location>
        <begin position="239"/>
        <end position="250"/>
    </location>
</feature>
<dbReference type="Pfam" id="PF04212">
    <property type="entry name" value="MIT"/>
    <property type="match status" value="1"/>
</dbReference>
<evidence type="ECO:0000256" key="5">
    <source>
        <dbReference type="PIRSR" id="PIRSR622684-1"/>
    </source>
</evidence>
<feature type="compositionally biased region" description="Polar residues" evidence="7">
    <location>
        <begin position="1"/>
        <end position="20"/>
    </location>
</feature>
<dbReference type="SMART" id="SM00230">
    <property type="entry name" value="CysPc"/>
    <property type="match status" value="1"/>
</dbReference>
<comment type="similarity">
    <text evidence="1">Belongs to the peptidase C2 family. PalB/RIM13 subfamily.</text>
</comment>
<name>A0A077X1B5_9FUNG</name>
<dbReference type="Pfam" id="PF00648">
    <property type="entry name" value="Peptidase_C2"/>
    <property type="match status" value="1"/>
</dbReference>
<dbReference type="EMBL" id="LK023368">
    <property type="protein sequence ID" value="CDS12973.1"/>
    <property type="molecule type" value="Genomic_DNA"/>
</dbReference>
<evidence type="ECO:0000256" key="6">
    <source>
        <dbReference type="PROSITE-ProRule" id="PRU00239"/>
    </source>
</evidence>
<evidence type="ECO:0000313" key="9">
    <source>
        <dbReference type="EMBL" id="CDS12973.1"/>
    </source>
</evidence>
<protein>
    <recommendedName>
        <fullName evidence="8">Calpain catalytic domain-containing protein</fullName>
    </recommendedName>
</protein>
<dbReference type="PANTHER" id="PTHR46143:SF1">
    <property type="entry name" value="CALPAIN-7"/>
    <property type="match status" value="1"/>
</dbReference>
<dbReference type="PROSITE" id="PS50203">
    <property type="entry name" value="CALPAIN_CAT"/>
    <property type="match status" value="1"/>
</dbReference>
<reference evidence="9" key="1">
    <citation type="journal article" date="2014" name="Genome Announc.">
        <title>De novo whole-genome sequence and genome annotation of Lichtheimia ramosa.</title>
        <authorList>
            <person name="Linde J."/>
            <person name="Schwartze V."/>
            <person name="Binder U."/>
            <person name="Lass-Florl C."/>
            <person name="Voigt K."/>
            <person name="Horn F."/>
        </authorList>
    </citation>
    <scope>NUCLEOTIDE SEQUENCE</scope>
    <source>
        <strain evidence="9">JMRC FSU:6197</strain>
    </source>
</reference>
<keyword evidence="4" id="KW-0788">Thiol protease</keyword>
<gene>
    <name evidence="9" type="ORF">LRAMOSA05157</name>
</gene>
<dbReference type="InterPro" id="IPR007330">
    <property type="entry name" value="MIT_dom"/>
</dbReference>
<feature type="region of interest" description="Disordered" evidence="7">
    <location>
        <begin position="228"/>
        <end position="250"/>
    </location>
</feature>
<dbReference type="PRINTS" id="PR00704">
    <property type="entry name" value="CALPAIN"/>
</dbReference>
<keyword evidence="3" id="KW-0378">Hydrolase</keyword>
<dbReference type="InterPro" id="IPR036181">
    <property type="entry name" value="MIT_dom_sf"/>
</dbReference>
<evidence type="ECO:0000256" key="1">
    <source>
        <dbReference type="ARBA" id="ARBA00010193"/>
    </source>
</evidence>
<dbReference type="InterPro" id="IPR038765">
    <property type="entry name" value="Papain-like_cys_pep_sf"/>
</dbReference>
<proteinExistence type="inferred from homology"/>
<evidence type="ECO:0000256" key="4">
    <source>
        <dbReference type="ARBA" id="ARBA00022807"/>
    </source>
</evidence>
<dbReference type="SUPFAM" id="SSF54001">
    <property type="entry name" value="Cysteine proteinases"/>
    <property type="match status" value="1"/>
</dbReference>
<dbReference type="GO" id="GO:0004198">
    <property type="term" value="F:calcium-dependent cysteine-type endopeptidase activity"/>
    <property type="evidence" value="ECO:0007669"/>
    <property type="project" value="InterPro"/>
</dbReference>
<sequence length="489" mass="55925">MNPSRRSVQASRLQSSSVATSHDHDLYTQTYRAACHAIKLDRLGQYVQASQQYKKVIEMFKDLMQLCDQDIRIERQQLEQKMNEYVHRSEQLDRYNTGLANGVPAAAHPDAEMHRLYNVPDDIHDQVEGDEDDEDDDEARLIRWHLQKGKFSMIQGQVNEKKGHVEEALEYFMDSADWYKKAYEDLAHDPQRRAFAKNMCLNAVDKAEELKAMTMHQKTQLLSVRNEKTRPALGRHRASSTSSTRSAVSVESSSCVNGKTATCDSPQSSSSTGDLLAQRLSSAELQVLKYSSNVNNNIFLPWIDDTDLKEKFAYPNRFMYVLEYKLHKKVLFTVLFSDPDGTLRLSEKQMAKFGGWKRPTEFMKNPQLIRLISSTSIVQDVVTDCSFVASLCVAAAYERKYKQQLITSCIYPQDINGQPCYNPNGKYVIKLFHNGIHRKIVVDDLLPVSRDGTLMCTFSTQKEELWASIIEKAVSILDFPLAYKTEQLD</sequence>
<dbReference type="InterPro" id="IPR022684">
    <property type="entry name" value="Calpain_cysteine_protease"/>
</dbReference>
<feature type="region of interest" description="Disordered" evidence="7">
    <location>
        <begin position="1"/>
        <end position="21"/>
    </location>
</feature>
<evidence type="ECO:0000256" key="2">
    <source>
        <dbReference type="ARBA" id="ARBA00022670"/>
    </source>
</evidence>
<dbReference type="InterPro" id="IPR001300">
    <property type="entry name" value="Peptidase_C2_calpain_cat"/>
</dbReference>
<evidence type="ECO:0000259" key="8">
    <source>
        <dbReference type="PROSITE" id="PS50203"/>
    </source>
</evidence>
<dbReference type="Gene3D" id="1.20.58.80">
    <property type="entry name" value="Phosphotransferase system, lactose/cellobiose-type IIA subunit"/>
    <property type="match status" value="2"/>
</dbReference>
<dbReference type="InterPro" id="IPR051297">
    <property type="entry name" value="PalB/RIM13"/>
</dbReference>
<keyword evidence="2" id="KW-0645">Protease</keyword>